<evidence type="ECO:0000256" key="3">
    <source>
        <dbReference type="ARBA" id="ARBA00022679"/>
    </source>
</evidence>
<dbReference type="NCBIfam" id="TIGR01128">
    <property type="entry name" value="holA"/>
    <property type="match status" value="1"/>
</dbReference>
<comment type="catalytic activity">
    <reaction evidence="8">
        <text>DNA(n) + a 2'-deoxyribonucleoside 5'-triphosphate = DNA(n+1) + diphosphate</text>
        <dbReference type="Rhea" id="RHEA:22508"/>
        <dbReference type="Rhea" id="RHEA-COMP:17339"/>
        <dbReference type="Rhea" id="RHEA-COMP:17340"/>
        <dbReference type="ChEBI" id="CHEBI:33019"/>
        <dbReference type="ChEBI" id="CHEBI:61560"/>
        <dbReference type="ChEBI" id="CHEBI:173112"/>
        <dbReference type="EC" id="2.7.7.7"/>
    </reaction>
</comment>
<dbReference type="Gene3D" id="3.40.50.300">
    <property type="entry name" value="P-loop containing nucleotide triphosphate hydrolases"/>
    <property type="match status" value="1"/>
</dbReference>
<feature type="domain" description="DNA polymerase III delta subunit-like C-terminal" evidence="10">
    <location>
        <begin position="242"/>
        <end position="347"/>
    </location>
</feature>
<dbReference type="AlphaFoldDB" id="A0A1M7M5J6"/>
<dbReference type="PANTHER" id="PTHR34388">
    <property type="entry name" value="DNA POLYMERASE III SUBUNIT DELTA"/>
    <property type="match status" value="1"/>
</dbReference>
<dbReference type="EMBL" id="FRCY01000004">
    <property type="protein sequence ID" value="SHM85974.1"/>
    <property type="molecule type" value="Genomic_DNA"/>
</dbReference>
<evidence type="ECO:0000256" key="1">
    <source>
        <dbReference type="ARBA" id="ARBA00012417"/>
    </source>
</evidence>
<feature type="domain" description="DNA polymerase III delta N-terminal" evidence="9">
    <location>
        <begin position="46"/>
        <end position="166"/>
    </location>
</feature>
<dbReference type="GO" id="GO:0003887">
    <property type="term" value="F:DNA-directed DNA polymerase activity"/>
    <property type="evidence" value="ECO:0007669"/>
    <property type="project" value="UniProtKB-KW"/>
</dbReference>
<evidence type="ECO:0000256" key="6">
    <source>
        <dbReference type="ARBA" id="ARBA00022932"/>
    </source>
</evidence>
<proteinExistence type="inferred from homology"/>
<dbReference type="Proteomes" id="UP000184513">
    <property type="component" value="Unassembled WGS sequence"/>
</dbReference>
<evidence type="ECO:0000256" key="7">
    <source>
        <dbReference type="ARBA" id="ARBA00034754"/>
    </source>
</evidence>
<sequence length="365" mass="41922">MFPVSLVNSLFFLYLNSQSDIFKSGMPSNPESVLKDLEGNKFAPIYFLQGEEPYFIDKITDFIENNALPPQDRGFNQTIVYGKDTSMEAILTHAKRFPMMAERQVVLVKEAQYVQDLSKEKGIQQLISYIQNPLPSTILVFAYKYKLLDGRKALAKELDKKAVLVKSDKIQEYKLGPYIDKYVQSKGFTIEARACQVLAESIGNNMEVLTNEIDKMLINFDEPVQIDSSHIQRYIGISKDYNNFELTKSLSYKDVRNANTIIRYFAQNPKAHPLIPLLYLLYTHFTRLLLLKTNQNLGERELAGLLKVNPYFIKEYITAGKNYPLGKIIDIIGYLREADLRSKGVTANNMEESQILKELIFKILH</sequence>
<dbReference type="InterPro" id="IPR008921">
    <property type="entry name" value="DNA_pol3_clamp-load_cplx_C"/>
</dbReference>
<dbReference type="STRING" id="388280.SAMN04488057_104111"/>
<keyword evidence="12" id="KW-1185">Reference proteome</keyword>
<evidence type="ECO:0000313" key="11">
    <source>
        <dbReference type="EMBL" id="SHM85974.1"/>
    </source>
</evidence>
<evidence type="ECO:0000313" key="12">
    <source>
        <dbReference type="Proteomes" id="UP000184513"/>
    </source>
</evidence>
<evidence type="ECO:0000256" key="5">
    <source>
        <dbReference type="ARBA" id="ARBA00022705"/>
    </source>
</evidence>
<dbReference type="InterPro" id="IPR048466">
    <property type="entry name" value="DNA_pol3_delta-like_C"/>
</dbReference>
<dbReference type="PANTHER" id="PTHR34388:SF1">
    <property type="entry name" value="DNA POLYMERASE III SUBUNIT DELTA"/>
    <property type="match status" value="1"/>
</dbReference>
<protein>
    <recommendedName>
        <fullName evidence="2">DNA polymerase III subunit delta</fullName>
        <ecNumber evidence="1">2.7.7.7</ecNumber>
    </recommendedName>
</protein>
<keyword evidence="3" id="KW-0808">Transferase</keyword>
<evidence type="ECO:0000256" key="2">
    <source>
        <dbReference type="ARBA" id="ARBA00017703"/>
    </source>
</evidence>
<comment type="similarity">
    <text evidence="7">Belongs to the DNA polymerase HolA subunit family.</text>
</comment>
<dbReference type="EC" id="2.7.7.7" evidence="1"/>
<keyword evidence="4" id="KW-0548">Nucleotidyltransferase</keyword>
<accession>A0A1M7M5J6</accession>
<keyword evidence="5" id="KW-0235">DNA replication</keyword>
<dbReference type="InterPro" id="IPR027417">
    <property type="entry name" value="P-loop_NTPase"/>
</dbReference>
<dbReference type="GO" id="GO:0009360">
    <property type="term" value="C:DNA polymerase III complex"/>
    <property type="evidence" value="ECO:0007669"/>
    <property type="project" value="InterPro"/>
</dbReference>
<dbReference type="Pfam" id="PF21694">
    <property type="entry name" value="DNA_pol3_delta_C"/>
    <property type="match status" value="1"/>
</dbReference>
<evidence type="ECO:0000256" key="4">
    <source>
        <dbReference type="ARBA" id="ARBA00022695"/>
    </source>
</evidence>
<evidence type="ECO:0000256" key="8">
    <source>
        <dbReference type="ARBA" id="ARBA00049244"/>
    </source>
</evidence>
<name>A0A1M7M5J6_9BACT</name>
<gene>
    <name evidence="11" type="ORF">SAMN04488057_104111</name>
</gene>
<reference evidence="11 12" key="1">
    <citation type="submission" date="2016-11" db="EMBL/GenBank/DDBJ databases">
        <authorList>
            <person name="Jaros S."/>
            <person name="Januszkiewicz K."/>
            <person name="Wedrychowicz H."/>
        </authorList>
    </citation>
    <scope>NUCLEOTIDE SEQUENCE [LARGE SCALE GENOMIC DNA]</scope>
    <source>
        <strain evidence="11 12">CGMCC 1.6102</strain>
    </source>
</reference>
<dbReference type="GO" id="GO:0006261">
    <property type="term" value="P:DNA-templated DNA replication"/>
    <property type="evidence" value="ECO:0007669"/>
    <property type="project" value="TreeGrafter"/>
</dbReference>
<dbReference type="InterPro" id="IPR010372">
    <property type="entry name" value="DNA_pol3_delta_N"/>
</dbReference>
<dbReference type="Gene3D" id="1.20.272.10">
    <property type="match status" value="1"/>
</dbReference>
<dbReference type="Gene3D" id="1.10.8.60">
    <property type="match status" value="1"/>
</dbReference>
<dbReference type="InterPro" id="IPR005790">
    <property type="entry name" value="DNA_polIII_delta"/>
</dbReference>
<dbReference type="GO" id="GO:0003677">
    <property type="term" value="F:DNA binding"/>
    <property type="evidence" value="ECO:0007669"/>
    <property type="project" value="InterPro"/>
</dbReference>
<evidence type="ECO:0000259" key="10">
    <source>
        <dbReference type="Pfam" id="PF21694"/>
    </source>
</evidence>
<organism evidence="11 12">
    <name type="scientific">Cyclobacterium lianum</name>
    <dbReference type="NCBI Taxonomy" id="388280"/>
    <lineage>
        <taxon>Bacteria</taxon>
        <taxon>Pseudomonadati</taxon>
        <taxon>Bacteroidota</taxon>
        <taxon>Cytophagia</taxon>
        <taxon>Cytophagales</taxon>
        <taxon>Cyclobacteriaceae</taxon>
        <taxon>Cyclobacterium</taxon>
    </lineage>
</organism>
<keyword evidence="6" id="KW-0239">DNA-directed DNA polymerase</keyword>
<evidence type="ECO:0000259" key="9">
    <source>
        <dbReference type="Pfam" id="PF06144"/>
    </source>
</evidence>
<dbReference type="SUPFAM" id="SSF48019">
    <property type="entry name" value="post-AAA+ oligomerization domain-like"/>
    <property type="match status" value="1"/>
</dbReference>
<dbReference type="Pfam" id="PF06144">
    <property type="entry name" value="DNA_pol3_delta"/>
    <property type="match status" value="1"/>
</dbReference>
<dbReference type="SUPFAM" id="SSF52540">
    <property type="entry name" value="P-loop containing nucleoside triphosphate hydrolases"/>
    <property type="match status" value="1"/>
</dbReference>